<feature type="compositionally biased region" description="Basic and acidic residues" evidence="1">
    <location>
        <begin position="331"/>
        <end position="365"/>
    </location>
</feature>
<feature type="compositionally biased region" description="Basic and acidic residues" evidence="1">
    <location>
        <begin position="264"/>
        <end position="275"/>
    </location>
</feature>
<feature type="compositionally biased region" description="Basic residues" evidence="1">
    <location>
        <begin position="83"/>
        <end position="122"/>
    </location>
</feature>
<feature type="compositionally biased region" description="Basic and acidic residues" evidence="1">
    <location>
        <begin position="412"/>
        <end position="424"/>
    </location>
</feature>
<evidence type="ECO:0000256" key="1">
    <source>
        <dbReference type="SAM" id="MobiDB-lite"/>
    </source>
</evidence>
<feature type="compositionally biased region" description="Low complexity" evidence="1">
    <location>
        <begin position="152"/>
        <end position="165"/>
    </location>
</feature>
<feature type="compositionally biased region" description="Basic residues" evidence="1">
    <location>
        <begin position="312"/>
        <end position="329"/>
    </location>
</feature>
<accession>A0A6J4KQH9</accession>
<feature type="compositionally biased region" description="Low complexity" evidence="1">
    <location>
        <begin position="1"/>
        <end position="18"/>
    </location>
</feature>
<feature type="region of interest" description="Disordered" evidence="1">
    <location>
        <begin position="1"/>
        <end position="424"/>
    </location>
</feature>
<feature type="compositionally biased region" description="Basic residues" evidence="1">
    <location>
        <begin position="21"/>
        <end position="44"/>
    </location>
</feature>
<feature type="non-terminal residue" evidence="2">
    <location>
        <position position="477"/>
    </location>
</feature>
<feature type="compositionally biased region" description="Basic and acidic residues" evidence="1">
    <location>
        <begin position="290"/>
        <end position="299"/>
    </location>
</feature>
<reference evidence="2" key="1">
    <citation type="submission" date="2020-02" db="EMBL/GenBank/DDBJ databases">
        <authorList>
            <person name="Meier V. D."/>
        </authorList>
    </citation>
    <scope>NUCLEOTIDE SEQUENCE</scope>
    <source>
        <strain evidence="2">AVDCRST_MAG11</strain>
    </source>
</reference>
<dbReference type="EMBL" id="CADCTU010000359">
    <property type="protein sequence ID" value="CAA9312736.1"/>
    <property type="molecule type" value="Genomic_DNA"/>
</dbReference>
<feature type="compositionally biased region" description="Basic and acidic residues" evidence="1">
    <location>
        <begin position="213"/>
        <end position="223"/>
    </location>
</feature>
<gene>
    <name evidence="2" type="ORF">AVDCRST_MAG11-1604</name>
</gene>
<feature type="compositionally biased region" description="Basic and acidic residues" evidence="1">
    <location>
        <begin position="138"/>
        <end position="150"/>
    </location>
</feature>
<protein>
    <submittedName>
        <fullName evidence="2">Uncharacterized protein</fullName>
    </submittedName>
</protein>
<proteinExistence type="predicted"/>
<name>A0A6J4KQH9_9BACT</name>
<feature type="compositionally biased region" description="Basic residues" evidence="1">
    <location>
        <begin position="224"/>
        <end position="239"/>
    </location>
</feature>
<feature type="non-terminal residue" evidence="2">
    <location>
        <position position="1"/>
    </location>
</feature>
<feature type="compositionally biased region" description="Basic and acidic residues" evidence="1">
    <location>
        <begin position="67"/>
        <end position="82"/>
    </location>
</feature>
<feature type="compositionally biased region" description="Low complexity" evidence="1">
    <location>
        <begin position="125"/>
        <end position="137"/>
    </location>
</feature>
<evidence type="ECO:0000313" key="2">
    <source>
        <dbReference type="EMBL" id="CAA9312736.1"/>
    </source>
</evidence>
<dbReference type="AlphaFoldDB" id="A0A6J4KQH9"/>
<organism evidence="2">
    <name type="scientific">uncultured Gemmatimonadaceae bacterium</name>
    <dbReference type="NCBI Taxonomy" id="246130"/>
    <lineage>
        <taxon>Bacteria</taxon>
        <taxon>Pseudomonadati</taxon>
        <taxon>Gemmatimonadota</taxon>
        <taxon>Gemmatimonadia</taxon>
        <taxon>Gemmatimonadales</taxon>
        <taxon>Gemmatimonadaceae</taxon>
        <taxon>environmental samples</taxon>
    </lineage>
</organism>
<sequence length="477" mass="52619">APRRIGPLLGRPRLCRAATAHGHHPPTRRPERHRRPGGHRPRRHVGAERRPVPEHLPPSGLAAGGHPQRDDHDRRRPHDPQRRAPHARRQDRRGGRRGGRAGRRDRRRRGRQVRHAGARRHALPPGRLSGARRAGALGRERGDRAGDRPRVGRALGVAAGRAVPAQPGRRRHHAPGAPGLGEPHRRAQRRAQGRAVAHRAGNEVPRRQVRAQDGVRREPEARLRAARPGHAHGQRRRLPRGVDRRRAVPAEVGQVQPRPSGRGPDARPRQRDARRGAARQHPRAQPLLPRRRDGADDRHRARVRLLDPLVPPRRRGVQGRRPPRARLHLGVHLERLGRVQDGGARRRAGEPRDGAQGGRPRDRPLRRPVGLAAAEPGHGQGRPRGSPARHHHLGGRGDQVDHDQRGVGAGPREADRLARAGEERRRGALVGEPVLGLRATRPGLGRRRAALRPGGPQAAVAHGLRAGLRAAAGRRPM</sequence>